<evidence type="ECO:0000313" key="2">
    <source>
        <dbReference type="Proteomes" id="UP000054653"/>
    </source>
</evidence>
<dbReference type="EMBL" id="JYDI01000944">
    <property type="protein sequence ID" value="KRY43720.1"/>
    <property type="molecule type" value="Genomic_DNA"/>
</dbReference>
<dbReference type="Proteomes" id="UP000054653">
    <property type="component" value="Unassembled WGS sequence"/>
</dbReference>
<protein>
    <submittedName>
        <fullName evidence="1">Uncharacterized protein</fullName>
    </submittedName>
</protein>
<sequence length="79" mass="8803">MLEPVANTNICLDALCHSKKSSPAIVVLNASGICWSRRCSGSFRYRFDRWLYMVDFIRLKSGKWPDVDGTADAAETSSS</sequence>
<comment type="caution">
    <text evidence="1">The sequence shown here is derived from an EMBL/GenBank/DDBJ whole genome shotgun (WGS) entry which is preliminary data.</text>
</comment>
<evidence type="ECO:0000313" key="1">
    <source>
        <dbReference type="EMBL" id="KRY43720.1"/>
    </source>
</evidence>
<gene>
    <name evidence="1" type="ORF">T03_5917</name>
</gene>
<reference evidence="1 2" key="1">
    <citation type="submission" date="2015-01" db="EMBL/GenBank/DDBJ databases">
        <title>Evolution of Trichinella species and genotypes.</title>
        <authorList>
            <person name="Korhonen P.K."/>
            <person name="Edoardo P."/>
            <person name="Giuseppe L.R."/>
            <person name="Gasser R.B."/>
        </authorList>
    </citation>
    <scope>NUCLEOTIDE SEQUENCE [LARGE SCALE GENOMIC DNA]</scope>
    <source>
        <strain evidence="1">ISS120</strain>
    </source>
</reference>
<dbReference type="AlphaFoldDB" id="A0A0V1C3K2"/>
<name>A0A0V1C3K2_TRIBR</name>
<dbReference type="OrthoDB" id="5927516at2759"/>
<proteinExistence type="predicted"/>
<accession>A0A0V1C3K2</accession>
<keyword evidence="2" id="KW-1185">Reference proteome</keyword>
<organism evidence="1 2">
    <name type="scientific">Trichinella britovi</name>
    <name type="common">Parasitic roundworm</name>
    <dbReference type="NCBI Taxonomy" id="45882"/>
    <lineage>
        <taxon>Eukaryota</taxon>
        <taxon>Metazoa</taxon>
        <taxon>Ecdysozoa</taxon>
        <taxon>Nematoda</taxon>
        <taxon>Enoplea</taxon>
        <taxon>Dorylaimia</taxon>
        <taxon>Trichinellida</taxon>
        <taxon>Trichinellidae</taxon>
        <taxon>Trichinella</taxon>
    </lineage>
</organism>